<feature type="transmembrane region" description="Helical" evidence="5">
    <location>
        <begin position="125"/>
        <end position="147"/>
    </location>
</feature>
<proteinExistence type="predicted"/>
<dbReference type="Proteomes" id="UP001187682">
    <property type="component" value="Unassembled WGS sequence"/>
</dbReference>
<dbReference type="Pfam" id="PF04479">
    <property type="entry name" value="RTA1"/>
    <property type="match status" value="1"/>
</dbReference>
<evidence type="ECO:0000313" key="7">
    <source>
        <dbReference type="Proteomes" id="UP001187682"/>
    </source>
</evidence>
<comment type="caution">
    <text evidence="6">The sequence shown here is derived from an EMBL/GenBank/DDBJ whole genome shotgun (WGS) entry which is preliminary data.</text>
</comment>
<evidence type="ECO:0000313" key="6">
    <source>
        <dbReference type="EMBL" id="SPO01938.1"/>
    </source>
</evidence>
<evidence type="ECO:0000256" key="5">
    <source>
        <dbReference type="SAM" id="Phobius"/>
    </source>
</evidence>
<keyword evidence="7" id="KW-1185">Reference proteome</keyword>
<feature type="transmembrane region" description="Helical" evidence="5">
    <location>
        <begin position="44"/>
        <end position="62"/>
    </location>
</feature>
<accession>A0AAE8MXD7</accession>
<evidence type="ECO:0000256" key="2">
    <source>
        <dbReference type="ARBA" id="ARBA00022692"/>
    </source>
</evidence>
<feature type="transmembrane region" description="Helical" evidence="5">
    <location>
        <begin position="20"/>
        <end position="37"/>
    </location>
</feature>
<feature type="transmembrane region" description="Helical" evidence="5">
    <location>
        <begin position="159"/>
        <end position="181"/>
    </location>
</feature>
<dbReference type="PANTHER" id="PTHR31465">
    <property type="entry name" value="PROTEIN RTA1-RELATED"/>
    <property type="match status" value="1"/>
</dbReference>
<name>A0AAE8MXD7_9PEZI</name>
<evidence type="ECO:0000256" key="3">
    <source>
        <dbReference type="ARBA" id="ARBA00022989"/>
    </source>
</evidence>
<evidence type="ECO:0000256" key="1">
    <source>
        <dbReference type="ARBA" id="ARBA00004141"/>
    </source>
</evidence>
<keyword evidence="4 5" id="KW-0472">Membrane</keyword>
<sequence>MAAGEPILYSLYVYAPNKGAPIFFAVAYALSAGFHIWQCYRYKAFKLIGLHPICAVNFAVGYALREYGAYNYLYQDTTKLPLILFVISQVLIYIGPPLLELANYHVLGRMFYFVPHYSPLPPNRVLITFGGLMGVVELLNSLGIALASNTSSSRQQQTLGGQLIVAATGIQVGIIVIFFCLTGIFHRRCARVKVLAKRVNTVLVVLYASMSLIFVRCIYRLVEHTEPTKVDISDLEALRKLSPLRRYEVYFHVFEAAFMLVNSGRMGRRSEQKRSTMTGHYGQRVPMY</sequence>
<dbReference type="PANTHER" id="PTHR31465:SF34">
    <property type="entry name" value="DOMAIN PROTEIN, PUTATIVE (AFU_ORTHOLOGUE AFUA_3G00480)-RELATED"/>
    <property type="match status" value="1"/>
</dbReference>
<feature type="transmembrane region" description="Helical" evidence="5">
    <location>
        <begin position="202"/>
        <end position="222"/>
    </location>
</feature>
<gene>
    <name evidence="6" type="ORF">DNG_04611</name>
</gene>
<dbReference type="AlphaFoldDB" id="A0AAE8MXD7"/>
<protein>
    <submittedName>
        <fullName evidence="6">Related to Rtm1p</fullName>
    </submittedName>
</protein>
<organism evidence="6 7">
    <name type="scientific">Cephalotrichum gorgonifer</name>
    <dbReference type="NCBI Taxonomy" id="2041049"/>
    <lineage>
        <taxon>Eukaryota</taxon>
        <taxon>Fungi</taxon>
        <taxon>Dikarya</taxon>
        <taxon>Ascomycota</taxon>
        <taxon>Pezizomycotina</taxon>
        <taxon>Sordariomycetes</taxon>
        <taxon>Hypocreomycetidae</taxon>
        <taxon>Microascales</taxon>
        <taxon>Microascaceae</taxon>
        <taxon>Cephalotrichum</taxon>
    </lineage>
</organism>
<keyword evidence="3 5" id="KW-1133">Transmembrane helix</keyword>
<dbReference type="GO" id="GO:0016020">
    <property type="term" value="C:membrane"/>
    <property type="evidence" value="ECO:0007669"/>
    <property type="project" value="UniProtKB-SubCell"/>
</dbReference>
<comment type="subcellular location">
    <subcellularLocation>
        <location evidence="1">Membrane</location>
        <topology evidence="1">Multi-pass membrane protein</topology>
    </subcellularLocation>
</comment>
<dbReference type="InterPro" id="IPR007568">
    <property type="entry name" value="RTA1"/>
</dbReference>
<keyword evidence="2 5" id="KW-0812">Transmembrane</keyword>
<evidence type="ECO:0000256" key="4">
    <source>
        <dbReference type="ARBA" id="ARBA00023136"/>
    </source>
</evidence>
<feature type="transmembrane region" description="Helical" evidence="5">
    <location>
        <begin position="82"/>
        <end position="104"/>
    </location>
</feature>
<dbReference type="EMBL" id="ONZQ02000005">
    <property type="protein sequence ID" value="SPO01938.1"/>
    <property type="molecule type" value="Genomic_DNA"/>
</dbReference>
<reference evidence="6" key="1">
    <citation type="submission" date="2018-03" db="EMBL/GenBank/DDBJ databases">
        <authorList>
            <person name="Guldener U."/>
        </authorList>
    </citation>
    <scope>NUCLEOTIDE SEQUENCE</scope>
</reference>